<dbReference type="GO" id="GO:0070166">
    <property type="term" value="P:enamel mineralization"/>
    <property type="evidence" value="ECO:0007669"/>
    <property type="project" value="TreeGrafter"/>
</dbReference>
<gene>
    <name evidence="2" type="primary">LOC115005609</name>
</gene>
<dbReference type="RefSeq" id="XP_029283363.1">
    <property type="nucleotide sequence ID" value="XM_029427503.1"/>
</dbReference>
<dbReference type="KEGG" id="cgob:115005609"/>
<proteinExistence type="predicted"/>
<dbReference type="PANTHER" id="PTHR12450">
    <property type="entry name" value="DENTIN MATRIX PROTEIN 4 PROTEIN FAM20"/>
    <property type="match status" value="1"/>
</dbReference>
<dbReference type="AlphaFoldDB" id="A0A6J2PB89"/>
<reference evidence="2" key="1">
    <citation type="submission" date="2025-08" db="UniProtKB">
        <authorList>
            <consortium name="RefSeq"/>
        </authorList>
    </citation>
    <scope>IDENTIFICATION</scope>
</reference>
<evidence type="ECO:0000313" key="1">
    <source>
        <dbReference type="Proteomes" id="UP000504630"/>
    </source>
</evidence>
<dbReference type="GeneID" id="115005609"/>
<evidence type="ECO:0000313" key="2">
    <source>
        <dbReference type="RefSeq" id="XP_029283363.1"/>
    </source>
</evidence>
<sequence length="228" mass="25901">MLRMRCRSRTICLSLAFITLFFHLLLVLLSLPIYHQPCDPPLPTRTHILRDLAHTDYSSVGTIGLAVAPTETESSNKDANKDDKGRVQTLSDVGLSVKEHKYASVDMPFSVDRSSRAEALKAELSKLKALFDHYLYNIPGPPVPEEDWLLRVKPKVKASERSSQMWVSASREASQGLWWNSSSHPPWLRFHLGISRWQLYSHRDPNMEPLTQQLATHRIVSAGVTQNF</sequence>
<organism evidence="1 2">
    <name type="scientific">Cottoperca gobio</name>
    <name type="common">Frogmouth</name>
    <name type="synonym">Aphritis gobio</name>
    <dbReference type="NCBI Taxonomy" id="56716"/>
    <lineage>
        <taxon>Eukaryota</taxon>
        <taxon>Metazoa</taxon>
        <taxon>Chordata</taxon>
        <taxon>Craniata</taxon>
        <taxon>Vertebrata</taxon>
        <taxon>Euteleostomi</taxon>
        <taxon>Actinopterygii</taxon>
        <taxon>Neopterygii</taxon>
        <taxon>Teleostei</taxon>
        <taxon>Neoteleostei</taxon>
        <taxon>Acanthomorphata</taxon>
        <taxon>Eupercaria</taxon>
        <taxon>Perciformes</taxon>
        <taxon>Notothenioidei</taxon>
        <taxon>Bovichtidae</taxon>
        <taxon>Cottoperca</taxon>
    </lineage>
</organism>
<dbReference type="OrthoDB" id="8583677at2759"/>
<dbReference type="InterPro" id="IPR024869">
    <property type="entry name" value="FAM20"/>
</dbReference>
<protein>
    <submittedName>
        <fullName evidence="2">Uncharacterized protein LOC115005609</fullName>
    </submittedName>
</protein>
<name>A0A6J2PB89_COTGO</name>
<dbReference type="InParanoid" id="A0A6J2PB89"/>
<keyword evidence="1" id="KW-1185">Reference proteome</keyword>
<dbReference type="Proteomes" id="UP000504630">
    <property type="component" value="Unplaced"/>
</dbReference>
<accession>A0A6J2PB89</accession>
<dbReference type="PANTHER" id="PTHR12450:SF25">
    <property type="entry name" value="FAM20 C-TERMINAL DOMAIN-CONTAINING PROTEIN"/>
    <property type="match status" value="1"/>
</dbReference>
<dbReference type="GO" id="GO:0005794">
    <property type="term" value="C:Golgi apparatus"/>
    <property type="evidence" value="ECO:0007669"/>
    <property type="project" value="TreeGrafter"/>
</dbReference>
<dbReference type="GO" id="GO:0016773">
    <property type="term" value="F:phosphotransferase activity, alcohol group as acceptor"/>
    <property type="evidence" value="ECO:0007669"/>
    <property type="project" value="TreeGrafter"/>
</dbReference>